<dbReference type="FunFam" id="3.30.420.40:FF:000805">
    <property type="entry name" value="Hexokinase-2"/>
    <property type="match status" value="1"/>
</dbReference>
<comment type="pathway">
    <text evidence="2">Carbohydrate metabolism; hexose metabolism.</text>
</comment>
<evidence type="ECO:0000256" key="9">
    <source>
        <dbReference type="ARBA" id="ARBA00044613"/>
    </source>
</evidence>
<dbReference type="Gene3D" id="3.40.367.20">
    <property type="match status" value="1"/>
</dbReference>
<evidence type="ECO:0000313" key="15">
    <source>
        <dbReference type="EMBL" id="KAK7754916.1"/>
    </source>
</evidence>
<keyword evidence="5 12" id="KW-0547">Nucleotide-binding</keyword>
<dbReference type="GO" id="GO:0005536">
    <property type="term" value="F:D-glucose binding"/>
    <property type="evidence" value="ECO:0007669"/>
    <property type="project" value="InterPro"/>
</dbReference>
<dbReference type="GO" id="GO:0005524">
    <property type="term" value="F:ATP binding"/>
    <property type="evidence" value="ECO:0007669"/>
    <property type="project" value="UniProtKB-UniRule"/>
</dbReference>
<dbReference type="GO" id="GO:0006013">
    <property type="term" value="P:mannose metabolic process"/>
    <property type="evidence" value="ECO:0007669"/>
    <property type="project" value="TreeGrafter"/>
</dbReference>
<dbReference type="EC" id="2.7.1.-" evidence="12"/>
<feature type="domain" description="Hexokinase C-terminal" evidence="14">
    <location>
        <begin position="215"/>
        <end position="449"/>
    </location>
</feature>
<dbReference type="PANTHER" id="PTHR19443:SF16">
    <property type="entry name" value="HEXOKINASE TYPE 1-RELATED"/>
    <property type="match status" value="1"/>
</dbReference>
<evidence type="ECO:0000256" key="6">
    <source>
        <dbReference type="ARBA" id="ARBA00022777"/>
    </source>
</evidence>
<evidence type="ECO:0000256" key="5">
    <source>
        <dbReference type="ARBA" id="ARBA00022741"/>
    </source>
</evidence>
<evidence type="ECO:0000256" key="2">
    <source>
        <dbReference type="ARBA" id="ARBA00005028"/>
    </source>
</evidence>
<dbReference type="Gene3D" id="1.10.287.1250">
    <property type="match status" value="1"/>
</dbReference>
<evidence type="ECO:0000256" key="11">
    <source>
        <dbReference type="ARBA" id="ARBA00048160"/>
    </source>
</evidence>
<dbReference type="InterPro" id="IPR022672">
    <property type="entry name" value="Hexokinase_N"/>
</dbReference>
<name>A0AAN9UVW3_9PEZI</name>
<dbReference type="PANTHER" id="PTHR19443">
    <property type="entry name" value="HEXOKINASE"/>
    <property type="match status" value="1"/>
</dbReference>
<keyword evidence="8 12" id="KW-0324">Glycolysis</keyword>
<sequence>MDGSALAPGLQDALASIEKQFTVDTTKLKQISKRFEEELREGLERNGANIAMNVTWVLGFPTGDEKGQYLTVDLGGTNLRTCMVTLRGRDGNTHVDQELTTLPDGIKTGTSEQLWSLVADSIAGFLEKRSLPHDDEPVPLGFTFSYPAMQDRIDHGELTTWTKGFDIEGVEGQDVVKHLGDAMKKRNLPVRIVSLINDTTGAMIASAYNDPATIIGAIFGTGCNAAYMDNVDSIPKLNSDLPAHTPIAINCEYGAFDNAHRVLPRTKYDEAIDAESPRPGEQAFEKMSAGLYLGEIYRQIMCDFYDRGLVFTGNDVSELRKPYRLDTGFLSSLENDKLEEKTARFESALGFRPTEEEMALSQRLAEIIALRGARLCTCGVAAICRMKGIRSGHVAADGAVANKHPTFRSRWAEALGEILDWPRDRASDPIVITSAEDGSGVGAAVISAMTTKRRMEGQPVGAKR</sequence>
<dbReference type="InterPro" id="IPR019807">
    <property type="entry name" value="Hexokinase_BS"/>
</dbReference>
<dbReference type="GO" id="GO:0005739">
    <property type="term" value="C:mitochondrion"/>
    <property type="evidence" value="ECO:0007669"/>
    <property type="project" value="TreeGrafter"/>
</dbReference>
<dbReference type="InterPro" id="IPR001312">
    <property type="entry name" value="Hexokinase"/>
</dbReference>
<dbReference type="FunFam" id="3.40.367.20:FF:000004">
    <property type="entry name" value="Phosphotransferase"/>
    <property type="match status" value="1"/>
</dbReference>
<gene>
    <name evidence="15" type="primary">HXK2</name>
    <name evidence="15" type="ORF">SLS62_003000</name>
</gene>
<dbReference type="GO" id="GO:0019158">
    <property type="term" value="F:mannokinase activity"/>
    <property type="evidence" value="ECO:0007669"/>
    <property type="project" value="TreeGrafter"/>
</dbReference>
<dbReference type="GO" id="GO:0006096">
    <property type="term" value="P:glycolytic process"/>
    <property type="evidence" value="ECO:0007669"/>
    <property type="project" value="UniProtKB-KW"/>
</dbReference>
<evidence type="ECO:0000256" key="7">
    <source>
        <dbReference type="ARBA" id="ARBA00022840"/>
    </source>
</evidence>
<dbReference type="Gene3D" id="3.30.420.40">
    <property type="match status" value="1"/>
</dbReference>
<dbReference type="GO" id="GO:0008865">
    <property type="term" value="F:fructokinase activity"/>
    <property type="evidence" value="ECO:0007669"/>
    <property type="project" value="TreeGrafter"/>
</dbReference>
<keyword evidence="4 12" id="KW-0808">Transferase</keyword>
<comment type="similarity">
    <text evidence="3 12">Belongs to the hexokinase family.</text>
</comment>
<dbReference type="GO" id="GO:0001678">
    <property type="term" value="P:intracellular glucose homeostasis"/>
    <property type="evidence" value="ECO:0007669"/>
    <property type="project" value="InterPro"/>
</dbReference>
<protein>
    <recommendedName>
        <fullName evidence="12">Phosphotransferase</fullName>
        <ecNumber evidence="12">2.7.1.-</ecNumber>
    </recommendedName>
</protein>
<dbReference type="PROSITE" id="PS00378">
    <property type="entry name" value="HEXOKINASE_1"/>
    <property type="match status" value="1"/>
</dbReference>
<evidence type="ECO:0000313" key="16">
    <source>
        <dbReference type="Proteomes" id="UP001320420"/>
    </source>
</evidence>
<comment type="pathway">
    <text evidence="1">Carbohydrate degradation; glycolysis; D-glyceraldehyde 3-phosphate and glycerone phosphate from D-glucose: step 1/4.</text>
</comment>
<proteinExistence type="inferred from homology"/>
<evidence type="ECO:0000259" key="14">
    <source>
        <dbReference type="Pfam" id="PF03727"/>
    </source>
</evidence>
<evidence type="ECO:0000256" key="3">
    <source>
        <dbReference type="ARBA" id="ARBA00009225"/>
    </source>
</evidence>
<dbReference type="Pfam" id="PF03727">
    <property type="entry name" value="Hexokinase_2"/>
    <property type="match status" value="1"/>
</dbReference>
<dbReference type="SUPFAM" id="SSF53067">
    <property type="entry name" value="Actin-like ATPase domain"/>
    <property type="match status" value="2"/>
</dbReference>
<dbReference type="EMBL" id="JAKJXP020000016">
    <property type="protein sequence ID" value="KAK7754916.1"/>
    <property type="molecule type" value="Genomic_DNA"/>
</dbReference>
<reference evidence="15 16" key="1">
    <citation type="submission" date="2024-02" db="EMBL/GenBank/DDBJ databases">
        <title>De novo assembly and annotation of 12 fungi associated with fruit tree decline syndrome in Ontario, Canada.</title>
        <authorList>
            <person name="Sulman M."/>
            <person name="Ellouze W."/>
            <person name="Ilyukhin E."/>
        </authorList>
    </citation>
    <scope>NUCLEOTIDE SEQUENCE [LARGE SCALE GENOMIC DNA]</scope>
    <source>
        <strain evidence="15 16">M11/M66-122</strain>
    </source>
</reference>
<feature type="domain" description="Hexokinase N-terminal" evidence="13">
    <location>
        <begin position="14"/>
        <end position="208"/>
    </location>
</feature>
<dbReference type="GO" id="GO:0005829">
    <property type="term" value="C:cytosol"/>
    <property type="evidence" value="ECO:0007669"/>
    <property type="project" value="TreeGrafter"/>
</dbReference>
<dbReference type="Pfam" id="PF00349">
    <property type="entry name" value="Hexokinase_1"/>
    <property type="match status" value="1"/>
</dbReference>
<organism evidence="15 16">
    <name type="scientific">Diatrype stigma</name>
    <dbReference type="NCBI Taxonomy" id="117547"/>
    <lineage>
        <taxon>Eukaryota</taxon>
        <taxon>Fungi</taxon>
        <taxon>Dikarya</taxon>
        <taxon>Ascomycota</taxon>
        <taxon>Pezizomycotina</taxon>
        <taxon>Sordariomycetes</taxon>
        <taxon>Xylariomycetidae</taxon>
        <taxon>Xylariales</taxon>
        <taxon>Diatrypaceae</taxon>
        <taxon>Diatrype</taxon>
    </lineage>
</organism>
<keyword evidence="6 12" id="KW-0418">Kinase</keyword>
<dbReference type="AlphaFoldDB" id="A0AAN9UVW3"/>
<comment type="catalytic activity">
    <reaction evidence="11">
        <text>D-glucose + ATP = D-glucose 6-phosphate + ADP + H(+)</text>
        <dbReference type="Rhea" id="RHEA:17825"/>
        <dbReference type="ChEBI" id="CHEBI:4167"/>
        <dbReference type="ChEBI" id="CHEBI:15378"/>
        <dbReference type="ChEBI" id="CHEBI:30616"/>
        <dbReference type="ChEBI" id="CHEBI:61548"/>
        <dbReference type="ChEBI" id="CHEBI:456216"/>
        <dbReference type="EC" id="2.7.1.1"/>
    </reaction>
    <physiologicalReaction direction="left-to-right" evidence="11">
        <dbReference type="Rhea" id="RHEA:17826"/>
    </physiologicalReaction>
</comment>
<dbReference type="InterPro" id="IPR022673">
    <property type="entry name" value="Hexokinase_C"/>
</dbReference>
<dbReference type="PRINTS" id="PR00475">
    <property type="entry name" value="HEXOKINASE"/>
</dbReference>
<keyword evidence="7 12" id="KW-0067">ATP-binding</keyword>
<evidence type="ECO:0000256" key="10">
    <source>
        <dbReference type="ARBA" id="ARBA00047905"/>
    </source>
</evidence>
<dbReference type="PROSITE" id="PS51748">
    <property type="entry name" value="HEXOKINASE_2"/>
    <property type="match status" value="1"/>
</dbReference>
<evidence type="ECO:0000256" key="8">
    <source>
        <dbReference type="ARBA" id="ARBA00023152"/>
    </source>
</evidence>
<comment type="catalytic activity">
    <reaction evidence="10">
        <text>D-fructose + ATP = D-fructose 6-phosphate + ADP + H(+)</text>
        <dbReference type="Rhea" id="RHEA:16125"/>
        <dbReference type="ChEBI" id="CHEBI:15378"/>
        <dbReference type="ChEBI" id="CHEBI:30616"/>
        <dbReference type="ChEBI" id="CHEBI:37721"/>
        <dbReference type="ChEBI" id="CHEBI:61527"/>
        <dbReference type="ChEBI" id="CHEBI:456216"/>
        <dbReference type="EC" id="2.7.1.1"/>
    </reaction>
    <physiologicalReaction direction="left-to-right" evidence="10">
        <dbReference type="Rhea" id="RHEA:16126"/>
    </physiologicalReaction>
</comment>
<evidence type="ECO:0000256" key="1">
    <source>
        <dbReference type="ARBA" id="ARBA00004888"/>
    </source>
</evidence>
<comment type="catalytic activity">
    <reaction evidence="9">
        <text>a D-hexose + ATP = a D-hexose 6-phosphate + ADP + H(+)</text>
        <dbReference type="Rhea" id="RHEA:22740"/>
        <dbReference type="ChEBI" id="CHEBI:4194"/>
        <dbReference type="ChEBI" id="CHEBI:15378"/>
        <dbReference type="ChEBI" id="CHEBI:30616"/>
        <dbReference type="ChEBI" id="CHEBI:229467"/>
        <dbReference type="ChEBI" id="CHEBI:456216"/>
        <dbReference type="EC" id="2.7.1.1"/>
    </reaction>
    <physiologicalReaction direction="left-to-right" evidence="9">
        <dbReference type="Rhea" id="RHEA:22741"/>
    </physiologicalReaction>
</comment>
<dbReference type="GO" id="GO:0004340">
    <property type="term" value="F:glucokinase activity"/>
    <property type="evidence" value="ECO:0007669"/>
    <property type="project" value="TreeGrafter"/>
</dbReference>
<dbReference type="GO" id="GO:0006006">
    <property type="term" value="P:glucose metabolic process"/>
    <property type="evidence" value="ECO:0007669"/>
    <property type="project" value="TreeGrafter"/>
</dbReference>
<evidence type="ECO:0000256" key="4">
    <source>
        <dbReference type="ARBA" id="ARBA00022679"/>
    </source>
</evidence>
<dbReference type="Proteomes" id="UP001320420">
    <property type="component" value="Unassembled WGS sequence"/>
</dbReference>
<keyword evidence="16" id="KW-1185">Reference proteome</keyword>
<accession>A0AAN9UVW3</accession>
<evidence type="ECO:0000256" key="12">
    <source>
        <dbReference type="RuleBase" id="RU362007"/>
    </source>
</evidence>
<dbReference type="InterPro" id="IPR043129">
    <property type="entry name" value="ATPase_NBD"/>
</dbReference>
<evidence type="ECO:0000259" key="13">
    <source>
        <dbReference type="Pfam" id="PF00349"/>
    </source>
</evidence>
<comment type="caution">
    <text evidence="15">The sequence shown here is derived from an EMBL/GenBank/DDBJ whole genome shotgun (WGS) entry which is preliminary data.</text>
</comment>